<dbReference type="Pfam" id="PF02974">
    <property type="entry name" value="Inh"/>
    <property type="match status" value="1"/>
</dbReference>
<evidence type="ECO:0000259" key="9">
    <source>
        <dbReference type="Pfam" id="PF02974"/>
    </source>
</evidence>
<feature type="domain" description="Alkaline proteinase inhibitor/ Outer membrane lipoprotein Omp19" evidence="9">
    <location>
        <begin position="31"/>
        <end position="121"/>
    </location>
</feature>
<keyword evidence="3" id="KW-0483">Metalloprotease inhibitor</keyword>
<accession>A0ABW7LT75</accession>
<organism evidence="10 11">
    <name type="scientific">Pseudomonas kulmbachensis</name>
    <dbReference type="NCBI Taxonomy" id="3043408"/>
    <lineage>
        <taxon>Bacteria</taxon>
        <taxon>Pseudomonadati</taxon>
        <taxon>Pseudomonadota</taxon>
        <taxon>Gammaproteobacteria</taxon>
        <taxon>Pseudomonadales</taxon>
        <taxon>Pseudomonadaceae</taxon>
        <taxon>Pseudomonas</taxon>
    </lineage>
</organism>
<dbReference type="SUPFAM" id="SSF50882">
    <property type="entry name" value="beta-Barrel protease inhibitors"/>
    <property type="match status" value="1"/>
</dbReference>
<evidence type="ECO:0000256" key="8">
    <source>
        <dbReference type="SAM" id="SignalP"/>
    </source>
</evidence>
<comment type="subcellular location">
    <subcellularLocation>
        <location evidence="1">Periplasm</location>
    </subcellularLocation>
</comment>
<proteinExistence type="inferred from homology"/>
<dbReference type="RefSeq" id="WP_261742301.1">
    <property type="nucleotide sequence ID" value="NZ_CAVMKE010000002.1"/>
</dbReference>
<evidence type="ECO:0000313" key="11">
    <source>
        <dbReference type="Proteomes" id="UP001609821"/>
    </source>
</evidence>
<comment type="similarity">
    <text evidence="2">Belongs to the protease inhibitor I38 family.</text>
</comment>
<gene>
    <name evidence="10" type="ORF">ACHMWK_01870</name>
</gene>
<keyword evidence="11" id="KW-1185">Reference proteome</keyword>
<evidence type="ECO:0000313" key="10">
    <source>
        <dbReference type="EMBL" id="MFH6564741.1"/>
    </source>
</evidence>
<name>A0ABW7LT75_9PSED</name>
<comment type="caution">
    <text evidence="10">The sequence shown here is derived from an EMBL/GenBank/DDBJ whole genome shotgun (WGS) entry which is preliminary data.</text>
</comment>
<dbReference type="Gene3D" id="2.40.128.10">
    <property type="match status" value="1"/>
</dbReference>
<dbReference type="InterPro" id="IPR022815">
    <property type="entry name" value="Inh"/>
</dbReference>
<keyword evidence="7" id="KW-0481">Metalloenzyme inhibitor</keyword>
<dbReference type="EMBL" id="JBINXB010000001">
    <property type="protein sequence ID" value="MFH6564741.1"/>
    <property type="molecule type" value="Genomic_DNA"/>
</dbReference>
<evidence type="ECO:0000256" key="3">
    <source>
        <dbReference type="ARBA" id="ARBA00022608"/>
    </source>
</evidence>
<feature type="chain" id="PRO_5047031625" evidence="8">
    <location>
        <begin position="26"/>
        <end position="126"/>
    </location>
</feature>
<dbReference type="InterPro" id="IPR021140">
    <property type="entry name" value="Inh/Omp19"/>
</dbReference>
<evidence type="ECO:0000256" key="7">
    <source>
        <dbReference type="ARBA" id="ARBA00023215"/>
    </source>
</evidence>
<dbReference type="Proteomes" id="UP001609821">
    <property type="component" value="Unassembled WGS sequence"/>
</dbReference>
<sequence length="126" mass="13969">MARRFFKVMGCIAALLTFTTESTMANSLLLMSPAQLAGNWTFYPQGDEKQACTVQLIAEQKTFSPQVKCLETWLGETPKSWSPTPDGLFLMGSSGTALVHMNRIEPGHYEAQLNPETVLVMVRVNN</sequence>
<dbReference type="GO" id="GO:0030414">
    <property type="term" value="F:peptidase inhibitor activity"/>
    <property type="evidence" value="ECO:0007669"/>
    <property type="project" value="UniProtKB-KW"/>
</dbReference>
<keyword evidence="5 8" id="KW-0732">Signal</keyword>
<evidence type="ECO:0000256" key="5">
    <source>
        <dbReference type="ARBA" id="ARBA00022729"/>
    </source>
</evidence>
<evidence type="ECO:0000256" key="6">
    <source>
        <dbReference type="ARBA" id="ARBA00022764"/>
    </source>
</evidence>
<evidence type="ECO:0000256" key="1">
    <source>
        <dbReference type="ARBA" id="ARBA00004418"/>
    </source>
</evidence>
<evidence type="ECO:0000256" key="4">
    <source>
        <dbReference type="ARBA" id="ARBA00022690"/>
    </source>
</evidence>
<protein>
    <submittedName>
        <fullName evidence="10">Protease inhibitor Inh/omp19 family protein</fullName>
    </submittedName>
</protein>
<dbReference type="PRINTS" id="PR01274">
    <property type="entry name" value="MPTASEINHBTR"/>
</dbReference>
<keyword evidence="4 10" id="KW-0646">Protease inhibitor</keyword>
<evidence type="ECO:0000256" key="2">
    <source>
        <dbReference type="ARBA" id="ARBA00006813"/>
    </source>
</evidence>
<reference evidence="10 11" key="1">
    <citation type="submission" date="2024-10" db="EMBL/GenBank/DDBJ databases">
        <title>Aeromonas and Pseudomonas from the Cagarras Archipelago, Rio de Janeiro, Brazil.</title>
        <authorList>
            <person name="Canellas A.L.B."/>
            <person name="Laport M.S."/>
        </authorList>
    </citation>
    <scope>NUCLEOTIDE SEQUENCE [LARGE SCALE GENOMIC DNA]</scope>
    <source>
        <strain evidence="10 11">CPF-4</strain>
    </source>
</reference>
<keyword evidence="6" id="KW-0574">Periplasm</keyword>
<feature type="signal peptide" evidence="8">
    <location>
        <begin position="1"/>
        <end position="25"/>
    </location>
</feature>
<dbReference type="InterPro" id="IPR016085">
    <property type="entry name" value="Protease_inh_B-barrel_dom"/>
</dbReference>